<evidence type="ECO:0000313" key="3">
    <source>
        <dbReference type="Proteomes" id="UP001066276"/>
    </source>
</evidence>
<gene>
    <name evidence="2" type="ORF">NDU88_012882</name>
</gene>
<name>A0AAV7R424_PLEWA</name>
<keyword evidence="3" id="KW-1185">Reference proteome</keyword>
<reference evidence="2" key="1">
    <citation type="journal article" date="2022" name="bioRxiv">
        <title>Sequencing and chromosome-scale assembly of the giantPleurodeles waltlgenome.</title>
        <authorList>
            <person name="Brown T."/>
            <person name="Elewa A."/>
            <person name="Iarovenko S."/>
            <person name="Subramanian E."/>
            <person name="Araus A.J."/>
            <person name="Petzold A."/>
            <person name="Susuki M."/>
            <person name="Suzuki K.-i.T."/>
            <person name="Hayashi T."/>
            <person name="Toyoda A."/>
            <person name="Oliveira C."/>
            <person name="Osipova E."/>
            <person name="Leigh N.D."/>
            <person name="Simon A."/>
            <person name="Yun M.H."/>
        </authorList>
    </citation>
    <scope>NUCLEOTIDE SEQUENCE</scope>
    <source>
        <strain evidence="2">20211129_DDA</strain>
        <tissue evidence="2">Liver</tissue>
    </source>
</reference>
<dbReference type="AlphaFoldDB" id="A0AAV7R424"/>
<evidence type="ECO:0000256" key="1">
    <source>
        <dbReference type="SAM" id="MobiDB-lite"/>
    </source>
</evidence>
<evidence type="ECO:0000313" key="2">
    <source>
        <dbReference type="EMBL" id="KAJ1146617.1"/>
    </source>
</evidence>
<comment type="caution">
    <text evidence="2">The sequence shown here is derived from an EMBL/GenBank/DDBJ whole genome shotgun (WGS) entry which is preliminary data.</text>
</comment>
<dbReference type="EMBL" id="JANPWB010000010">
    <property type="protein sequence ID" value="KAJ1146617.1"/>
    <property type="molecule type" value="Genomic_DNA"/>
</dbReference>
<dbReference type="Proteomes" id="UP001066276">
    <property type="component" value="Chromosome 6"/>
</dbReference>
<protein>
    <submittedName>
        <fullName evidence="2">Uncharacterized protein</fullName>
    </submittedName>
</protein>
<accession>A0AAV7R424</accession>
<feature type="region of interest" description="Disordered" evidence="1">
    <location>
        <begin position="21"/>
        <end position="77"/>
    </location>
</feature>
<sequence length="183" mass="19375">MVTGGAGCQLRAQLAALPRTLAPRQLPKPAGSGRLEALRGSQSRGLAGDCTPRAPGDQARTWRASHPPPGTPQQAHQGPVAVFKLNPPATTKMAAPAYLILVEHEQLVPRDDAESRVPGRAGVSVPMTTALVLEQVSEAVGVTGFVKIEARHTVSWCAQPSLLGVPGLQYEPRGPRKEYSLAW</sequence>
<organism evidence="2 3">
    <name type="scientific">Pleurodeles waltl</name>
    <name type="common">Iberian ribbed newt</name>
    <dbReference type="NCBI Taxonomy" id="8319"/>
    <lineage>
        <taxon>Eukaryota</taxon>
        <taxon>Metazoa</taxon>
        <taxon>Chordata</taxon>
        <taxon>Craniata</taxon>
        <taxon>Vertebrata</taxon>
        <taxon>Euteleostomi</taxon>
        <taxon>Amphibia</taxon>
        <taxon>Batrachia</taxon>
        <taxon>Caudata</taxon>
        <taxon>Salamandroidea</taxon>
        <taxon>Salamandridae</taxon>
        <taxon>Pleurodelinae</taxon>
        <taxon>Pleurodeles</taxon>
    </lineage>
</organism>
<proteinExistence type="predicted"/>